<accession>A0A0K9YZ17</accession>
<comment type="caution">
    <text evidence="10">The sequence shown here is derived from an EMBL/GenBank/DDBJ whole genome shotgun (WGS) entry which is preliminary data.</text>
</comment>
<dbReference type="InterPro" id="IPR025657">
    <property type="entry name" value="RadC_JAB"/>
</dbReference>
<evidence type="ECO:0000256" key="7">
    <source>
        <dbReference type="RuleBase" id="RU003797"/>
    </source>
</evidence>
<keyword evidence="5" id="KW-0862">Zinc</keyword>
<name>A0A0K9YZ17_9BACL</name>
<keyword evidence="4" id="KW-0378">Hydrolase</keyword>
<evidence type="ECO:0000256" key="2">
    <source>
        <dbReference type="ARBA" id="ARBA00022670"/>
    </source>
</evidence>
<dbReference type="PATRIC" id="fig|54915.3.peg.7078"/>
<keyword evidence="2" id="KW-0645">Protease</keyword>
<keyword evidence="12" id="KW-1185">Reference proteome</keyword>
<evidence type="ECO:0000259" key="8">
    <source>
        <dbReference type="PROSITE" id="PS50249"/>
    </source>
</evidence>
<protein>
    <submittedName>
        <fullName evidence="9">UPF0758 protein YsxA</fullName>
    </submittedName>
</protein>
<dbReference type="Pfam" id="PF04002">
    <property type="entry name" value="RadC"/>
    <property type="match status" value="1"/>
</dbReference>
<sequence>MATNTCNKITVKNVPYYERPRERLLREGADHLSDTELLAILLRTGREQETAYELAQRLLVRFGDLRGVAEASHAELTELKGIGPVKAIELHAAFELGRRLVAVPRKSRASIRLPRDVADLMSTELAHLTQEHFVCLFLNTKNHVIGKQTIFVGSLDASIVHPREVFKEAIRRSSASVICLHNHPSGDPTPSREDIAITHTLREAGELVGISLLDHVIIGDGKYVSLKEQGYL</sequence>
<evidence type="ECO:0000256" key="5">
    <source>
        <dbReference type="ARBA" id="ARBA00022833"/>
    </source>
</evidence>
<dbReference type="STRING" id="54915.ADS79_08180"/>
<dbReference type="InterPro" id="IPR037518">
    <property type="entry name" value="MPN"/>
</dbReference>
<evidence type="ECO:0000313" key="12">
    <source>
        <dbReference type="Proteomes" id="UP000319578"/>
    </source>
</evidence>
<evidence type="ECO:0000313" key="11">
    <source>
        <dbReference type="Proteomes" id="UP000036834"/>
    </source>
</evidence>
<dbReference type="CDD" id="cd08071">
    <property type="entry name" value="MPN_DUF2466"/>
    <property type="match status" value="1"/>
</dbReference>
<dbReference type="EMBL" id="BJON01000019">
    <property type="protein sequence ID" value="GED71032.1"/>
    <property type="molecule type" value="Genomic_DNA"/>
</dbReference>
<dbReference type="PANTHER" id="PTHR30471:SF3">
    <property type="entry name" value="UPF0758 PROTEIN YEES-RELATED"/>
    <property type="match status" value="1"/>
</dbReference>
<comment type="similarity">
    <text evidence="1 7">Belongs to the UPF0758 family.</text>
</comment>
<keyword evidence="3" id="KW-0479">Metal-binding</keyword>
<dbReference type="InterPro" id="IPR001405">
    <property type="entry name" value="UPF0758"/>
</dbReference>
<dbReference type="InterPro" id="IPR046778">
    <property type="entry name" value="UPF0758_N"/>
</dbReference>
<dbReference type="GO" id="GO:0006508">
    <property type="term" value="P:proteolysis"/>
    <property type="evidence" value="ECO:0007669"/>
    <property type="project" value="UniProtKB-KW"/>
</dbReference>
<evidence type="ECO:0000313" key="9">
    <source>
        <dbReference type="EMBL" id="GED71032.1"/>
    </source>
</evidence>
<gene>
    <name evidence="9" type="primary">ysxA</name>
    <name evidence="10" type="ORF">ADS79_08180</name>
    <name evidence="9" type="ORF">BRE01_47340</name>
</gene>
<dbReference type="RefSeq" id="WP_049737906.1">
    <property type="nucleotide sequence ID" value="NZ_BJON01000019.1"/>
</dbReference>
<dbReference type="InterPro" id="IPR010994">
    <property type="entry name" value="RuvA_2-like"/>
</dbReference>
<evidence type="ECO:0000256" key="6">
    <source>
        <dbReference type="ARBA" id="ARBA00023049"/>
    </source>
</evidence>
<dbReference type="OrthoDB" id="9804482at2"/>
<dbReference type="SUPFAM" id="SSF47781">
    <property type="entry name" value="RuvA domain 2-like"/>
    <property type="match status" value="1"/>
</dbReference>
<dbReference type="PROSITE" id="PS01302">
    <property type="entry name" value="UPF0758"/>
    <property type="match status" value="1"/>
</dbReference>
<dbReference type="NCBIfam" id="TIGR00608">
    <property type="entry name" value="radc"/>
    <property type="match status" value="1"/>
</dbReference>
<dbReference type="Proteomes" id="UP000036834">
    <property type="component" value="Unassembled WGS sequence"/>
</dbReference>
<dbReference type="Pfam" id="PF20582">
    <property type="entry name" value="UPF0758_N"/>
    <property type="match status" value="1"/>
</dbReference>
<reference evidence="10" key="2">
    <citation type="submission" date="2015-07" db="EMBL/GenBank/DDBJ databases">
        <title>MeaNS - Measles Nucleotide Surveillance Program.</title>
        <authorList>
            <person name="Tran T."/>
            <person name="Druce J."/>
        </authorList>
    </citation>
    <scope>NUCLEOTIDE SEQUENCE</scope>
    <source>
        <strain evidence="10">DSM 9887</strain>
    </source>
</reference>
<organism evidence="10 11">
    <name type="scientific">Brevibacillus reuszeri</name>
    <dbReference type="NCBI Taxonomy" id="54915"/>
    <lineage>
        <taxon>Bacteria</taxon>
        <taxon>Bacillati</taxon>
        <taxon>Bacillota</taxon>
        <taxon>Bacilli</taxon>
        <taxon>Bacillales</taxon>
        <taxon>Paenibacillaceae</taxon>
        <taxon>Brevibacillus</taxon>
    </lineage>
</organism>
<evidence type="ECO:0000313" key="10">
    <source>
        <dbReference type="EMBL" id="KNB73896.1"/>
    </source>
</evidence>
<dbReference type="PANTHER" id="PTHR30471">
    <property type="entry name" value="DNA REPAIR PROTEIN RADC"/>
    <property type="match status" value="1"/>
</dbReference>
<dbReference type="InterPro" id="IPR020891">
    <property type="entry name" value="UPF0758_CS"/>
</dbReference>
<reference evidence="11" key="1">
    <citation type="submission" date="2015-07" db="EMBL/GenBank/DDBJ databases">
        <title>Genome sequencing project for genomic taxonomy and phylogenomics of Bacillus-like bacteria.</title>
        <authorList>
            <person name="Liu B."/>
            <person name="Wang J."/>
            <person name="Zhu Y."/>
            <person name="Liu G."/>
            <person name="Chen Q."/>
            <person name="Chen Z."/>
            <person name="Lan J."/>
            <person name="Che J."/>
            <person name="Ge C."/>
            <person name="Shi H."/>
            <person name="Pan Z."/>
            <person name="Liu X."/>
        </authorList>
    </citation>
    <scope>NUCLEOTIDE SEQUENCE [LARGE SCALE GENOMIC DNA]</scope>
    <source>
        <strain evidence="11">DSM 9887</strain>
    </source>
</reference>
<dbReference type="Proteomes" id="UP000319578">
    <property type="component" value="Unassembled WGS sequence"/>
</dbReference>
<reference evidence="9 12" key="3">
    <citation type="submission" date="2019-06" db="EMBL/GenBank/DDBJ databases">
        <title>Whole genome shotgun sequence of Brevibacillus reuszeri NBRC 15719.</title>
        <authorList>
            <person name="Hosoyama A."/>
            <person name="Uohara A."/>
            <person name="Ohji S."/>
            <person name="Ichikawa N."/>
        </authorList>
    </citation>
    <scope>NUCLEOTIDE SEQUENCE [LARGE SCALE GENOMIC DNA]</scope>
    <source>
        <strain evidence="9 12">NBRC 15719</strain>
    </source>
</reference>
<evidence type="ECO:0000256" key="3">
    <source>
        <dbReference type="ARBA" id="ARBA00022723"/>
    </source>
</evidence>
<proteinExistence type="inferred from homology"/>
<keyword evidence="6" id="KW-0482">Metalloprotease</keyword>
<dbReference type="GO" id="GO:0046872">
    <property type="term" value="F:metal ion binding"/>
    <property type="evidence" value="ECO:0007669"/>
    <property type="project" value="UniProtKB-KW"/>
</dbReference>
<evidence type="ECO:0000256" key="4">
    <source>
        <dbReference type="ARBA" id="ARBA00022801"/>
    </source>
</evidence>
<dbReference type="AlphaFoldDB" id="A0A0K9YZ17"/>
<evidence type="ECO:0000256" key="1">
    <source>
        <dbReference type="ARBA" id="ARBA00010243"/>
    </source>
</evidence>
<feature type="domain" description="MPN" evidence="8">
    <location>
        <begin position="110"/>
        <end position="232"/>
    </location>
</feature>
<dbReference type="NCBIfam" id="NF000642">
    <property type="entry name" value="PRK00024.1"/>
    <property type="match status" value="1"/>
</dbReference>
<dbReference type="EMBL" id="LGIQ01000005">
    <property type="protein sequence ID" value="KNB73896.1"/>
    <property type="molecule type" value="Genomic_DNA"/>
</dbReference>
<dbReference type="SUPFAM" id="SSF102712">
    <property type="entry name" value="JAB1/MPN domain"/>
    <property type="match status" value="1"/>
</dbReference>
<dbReference type="Gene3D" id="1.10.150.20">
    <property type="entry name" value="5' to 3' exonuclease, C-terminal subdomain"/>
    <property type="match status" value="1"/>
</dbReference>
<dbReference type="PROSITE" id="PS50249">
    <property type="entry name" value="MPN"/>
    <property type="match status" value="1"/>
</dbReference>
<dbReference type="GO" id="GO:0008237">
    <property type="term" value="F:metallopeptidase activity"/>
    <property type="evidence" value="ECO:0007669"/>
    <property type="project" value="UniProtKB-KW"/>
</dbReference>
<dbReference type="Gene3D" id="3.40.140.10">
    <property type="entry name" value="Cytidine Deaminase, domain 2"/>
    <property type="match status" value="1"/>
</dbReference>